<dbReference type="InterPro" id="IPR045865">
    <property type="entry name" value="ACT-like_dom_sf"/>
</dbReference>
<dbReference type="PANTHER" id="PTHR43687:SF6">
    <property type="entry name" value="L-ASPARTATE SEMIALDEHYDE SULFURTRANSFERASE IRON-SULFUR SUBUNIT"/>
    <property type="match status" value="1"/>
</dbReference>
<keyword evidence="12" id="KW-1185">Reference proteome</keyword>
<dbReference type="Gene3D" id="3.30.70.260">
    <property type="match status" value="1"/>
</dbReference>
<evidence type="ECO:0000313" key="10">
    <source>
        <dbReference type="EMBL" id="KIO45762.1"/>
    </source>
</evidence>
<dbReference type="SMART" id="SM00930">
    <property type="entry name" value="NIL"/>
    <property type="match status" value="1"/>
</dbReference>
<proteinExistence type="predicted"/>
<protein>
    <submittedName>
        <fullName evidence="10">Methionine ABC transporter</fullName>
    </submittedName>
</protein>
<feature type="domain" description="4Fe-4S ferredoxin-type" evidence="8">
    <location>
        <begin position="75"/>
        <end position="104"/>
    </location>
</feature>
<evidence type="ECO:0000313" key="9">
    <source>
        <dbReference type="EMBL" id="KIO43598.1"/>
    </source>
</evidence>
<dbReference type="OrthoDB" id="9798098at2"/>
<evidence type="ECO:0000256" key="4">
    <source>
        <dbReference type="ARBA" id="ARBA00022737"/>
    </source>
</evidence>
<dbReference type="Gene3D" id="3.30.70.20">
    <property type="match status" value="1"/>
</dbReference>
<dbReference type="SUPFAM" id="SSF55021">
    <property type="entry name" value="ACT-like"/>
    <property type="match status" value="1"/>
</dbReference>
<evidence type="ECO:0000313" key="11">
    <source>
        <dbReference type="Proteomes" id="UP000031937"/>
    </source>
</evidence>
<dbReference type="EMBL" id="JPIT01000031">
    <property type="protein sequence ID" value="KIO43598.1"/>
    <property type="molecule type" value="Genomic_DNA"/>
</dbReference>
<evidence type="ECO:0000313" key="12">
    <source>
        <dbReference type="Proteomes" id="UP000031980"/>
    </source>
</evidence>
<evidence type="ECO:0000256" key="5">
    <source>
        <dbReference type="ARBA" id="ARBA00022982"/>
    </source>
</evidence>
<dbReference type="AlphaFoldDB" id="A0A0C3NI01"/>
<comment type="caution">
    <text evidence="10">The sequence shown here is derived from an EMBL/GenBank/DDBJ whole genome shotgun (WGS) entry which is preliminary data.</text>
</comment>
<gene>
    <name evidence="10" type="ORF">BA92_04725</name>
    <name evidence="9" type="ORF">IE90_10785</name>
</gene>
<dbReference type="GO" id="GO:0051539">
    <property type="term" value="F:4 iron, 4 sulfur cluster binding"/>
    <property type="evidence" value="ECO:0007669"/>
    <property type="project" value="UniProtKB-KW"/>
</dbReference>
<dbReference type="PROSITE" id="PS51379">
    <property type="entry name" value="4FE4S_FER_2"/>
    <property type="match status" value="2"/>
</dbReference>
<dbReference type="Proteomes" id="UP000031937">
    <property type="component" value="Unassembled WGS sequence"/>
</dbReference>
<dbReference type="GO" id="GO:0046872">
    <property type="term" value="F:metal ion binding"/>
    <property type="evidence" value="ECO:0007669"/>
    <property type="project" value="UniProtKB-KW"/>
</dbReference>
<evidence type="ECO:0000256" key="3">
    <source>
        <dbReference type="ARBA" id="ARBA00022723"/>
    </source>
</evidence>
<dbReference type="InterPro" id="IPR018449">
    <property type="entry name" value="NIL_domain"/>
</dbReference>
<evidence type="ECO:0000259" key="8">
    <source>
        <dbReference type="PROSITE" id="PS51379"/>
    </source>
</evidence>
<dbReference type="InterPro" id="IPR017896">
    <property type="entry name" value="4Fe4S_Fe-S-bd"/>
</dbReference>
<evidence type="ECO:0000256" key="1">
    <source>
        <dbReference type="ARBA" id="ARBA00022448"/>
    </source>
</evidence>
<dbReference type="Pfam" id="PF09383">
    <property type="entry name" value="NIL"/>
    <property type="match status" value="1"/>
</dbReference>
<keyword evidence="7" id="KW-0411">Iron-sulfur</keyword>
<dbReference type="EMBL" id="JPIU01000037">
    <property type="protein sequence ID" value="KIO45762.1"/>
    <property type="molecule type" value="Genomic_DNA"/>
</dbReference>
<reference evidence="9 11" key="2">
    <citation type="submission" date="2014-07" db="EMBL/GenBank/DDBJ databases">
        <title>Porphyromonadaceae bacterium OUH 334697 = ATCC BAA-2682 = DSM 28341 draft genome.</title>
        <authorList>
            <person name="Sydenham T.V."/>
            <person name="Hasman H."/>
            <person name="Justesen U.S."/>
        </authorList>
    </citation>
    <scope>NUCLEOTIDE SEQUENCE [LARGE SCALE GENOMIC DNA]</scope>
    <source>
        <strain evidence="9 11">OUH 334697</strain>
    </source>
</reference>
<evidence type="ECO:0000256" key="7">
    <source>
        <dbReference type="ARBA" id="ARBA00023014"/>
    </source>
</evidence>
<feature type="domain" description="4Fe-4S ferredoxin-type" evidence="8">
    <location>
        <begin position="106"/>
        <end position="135"/>
    </location>
</feature>
<evidence type="ECO:0000256" key="2">
    <source>
        <dbReference type="ARBA" id="ARBA00022485"/>
    </source>
</evidence>
<keyword evidence="5" id="KW-0249">Electron transport</keyword>
<dbReference type="Proteomes" id="UP000031980">
    <property type="component" value="Unassembled WGS sequence"/>
</dbReference>
<sequence>MAQKLILSFPVDATDRPLVYDLIRIYDIKINLLKAEIHPGKTGILLAEFDADTLKIDQAIAYLNQNGVTVNPVSSKVSHDENRCLNCGNCVSACFSHALTIGAPDWKLRFNPEKCIACKLCLKACPLKLFKIEFSEIQ</sequence>
<dbReference type="PANTHER" id="PTHR43687">
    <property type="entry name" value="ADENYLYLSULFATE REDUCTASE, BETA SUBUNIT"/>
    <property type="match status" value="1"/>
</dbReference>
<keyword evidence="1" id="KW-0813">Transport</keyword>
<keyword evidence="6" id="KW-0408">Iron</keyword>
<reference evidence="10 12" key="1">
    <citation type="submission" date="2014-07" db="EMBL/GenBank/DDBJ databases">
        <title>Porphyromonadaceae bacterium OUH 308042 = ATCC BAA-2681 = DSM 28342 draft genome.</title>
        <authorList>
            <person name="Sydenham T.V."/>
            <person name="Hasman H."/>
            <person name="Justensen U.S."/>
        </authorList>
    </citation>
    <scope>NUCLEOTIDE SEQUENCE [LARGE SCALE GENOMIC DNA]</scope>
    <source>
        <strain evidence="10 12">OUH 308042</strain>
    </source>
</reference>
<dbReference type="InterPro" id="IPR050572">
    <property type="entry name" value="Fe-S_Ferredoxin"/>
</dbReference>
<dbReference type="Pfam" id="PF14697">
    <property type="entry name" value="Fer4_21"/>
    <property type="match status" value="1"/>
</dbReference>
<dbReference type="InterPro" id="IPR017900">
    <property type="entry name" value="4Fe4S_Fe_S_CS"/>
</dbReference>
<name>A0A0C3NI01_9PORP</name>
<dbReference type="PROSITE" id="PS00198">
    <property type="entry name" value="4FE4S_FER_1"/>
    <property type="match status" value="1"/>
</dbReference>
<dbReference type="RefSeq" id="WP_041503800.1">
    <property type="nucleotide sequence ID" value="NZ_JPIT01000031.1"/>
</dbReference>
<keyword evidence="4" id="KW-0677">Repeat</keyword>
<organism evidence="10 12">
    <name type="scientific">Sanguibacteroides justesenii</name>
    <dbReference type="NCBI Taxonomy" id="1547597"/>
    <lineage>
        <taxon>Bacteria</taxon>
        <taxon>Pseudomonadati</taxon>
        <taxon>Bacteroidota</taxon>
        <taxon>Bacteroidia</taxon>
        <taxon>Bacteroidales</taxon>
        <taxon>Porphyromonadaceae</taxon>
        <taxon>Sanguibacteroides</taxon>
    </lineage>
</organism>
<evidence type="ECO:0000256" key="6">
    <source>
        <dbReference type="ARBA" id="ARBA00023004"/>
    </source>
</evidence>
<dbReference type="SUPFAM" id="SSF54862">
    <property type="entry name" value="4Fe-4S ferredoxins"/>
    <property type="match status" value="1"/>
</dbReference>
<keyword evidence="2" id="KW-0004">4Fe-4S</keyword>
<keyword evidence="3" id="KW-0479">Metal-binding</keyword>
<accession>A0A0C3NI01</accession>